<gene>
    <name evidence="3" type="ORF">CLV31_1192</name>
</gene>
<evidence type="ECO:0000313" key="3">
    <source>
        <dbReference type="EMBL" id="PZV77590.1"/>
    </source>
</evidence>
<organism evidence="3 4">
    <name type="scientific">Algoriphagus aquaeductus</name>
    <dbReference type="NCBI Taxonomy" id="475299"/>
    <lineage>
        <taxon>Bacteria</taxon>
        <taxon>Pseudomonadati</taxon>
        <taxon>Bacteroidota</taxon>
        <taxon>Cytophagia</taxon>
        <taxon>Cytophagales</taxon>
        <taxon>Cyclobacteriaceae</taxon>
        <taxon>Algoriphagus</taxon>
    </lineage>
</organism>
<dbReference type="PANTHER" id="PTHR34477:SF5">
    <property type="entry name" value="BSL5627 PROTEIN"/>
    <property type="match status" value="1"/>
</dbReference>
<proteinExistence type="inferred from homology"/>
<dbReference type="GO" id="GO:0004519">
    <property type="term" value="F:endonuclease activity"/>
    <property type="evidence" value="ECO:0007669"/>
    <property type="project" value="UniProtKB-KW"/>
</dbReference>
<dbReference type="InterPro" id="IPR050190">
    <property type="entry name" value="UPF0213_domain"/>
</dbReference>
<keyword evidence="3" id="KW-0378">Hydrolase</keyword>
<feature type="domain" description="GIY-YIG" evidence="2">
    <location>
        <begin position="1"/>
        <end position="76"/>
    </location>
</feature>
<keyword evidence="4" id="KW-1185">Reference proteome</keyword>
<dbReference type="Pfam" id="PF01541">
    <property type="entry name" value="GIY-YIG"/>
    <property type="match status" value="1"/>
</dbReference>
<protein>
    <submittedName>
        <fullName evidence="3">Putative endonuclease</fullName>
    </submittedName>
</protein>
<dbReference type="PANTHER" id="PTHR34477">
    <property type="entry name" value="UPF0213 PROTEIN YHBQ"/>
    <property type="match status" value="1"/>
</dbReference>
<name>A0A326RNR6_9BACT</name>
<dbReference type="PROSITE" id="PS50164">
    <property type="entry name" value="GIY_YIG"/>
    <property type="match status" value="1"/>
</dbReference>
<dbReference type="AlphaFoldDB" id="A0A326RNR6"/>
<dbReference type="InterPro" id="IPR035901">
    <property type="entry name" value="GIY-YIG_endonuc_sf"/>
</dbReference>
<evidence type="ECO:0000256" key="1">
    <source>
        <dbReference type="ARBA" id="ARBA00007435"/>
    </source>
</evidence>
<comment type="caution">
    <text evidence="3">The sequence shown here is derived from an EMBL/GenBank/DDBJ whole genome shotgun (WGS) entry which is preliminary data.</text>
</comment>
<sequence>MYYVYILFSSKTNKFYIGSTDNLNSRLNHHNSGATPSTKSGAPFWEIKYHEIHPDRSEALKRELEIKKKKSKRYIEWLISSVG</sequence>
<evidence type="ECO:0000313" key="4">
    <source>
        <dbReference type="Proteomes" id="UP000248917"/>
    </source>
</evidence>
<keyword evidence="3" id="KW-0540">Nuclease</keyword>
<dbReference type="Proteomes" id="UP000248917">
    <property type="component" value="Unassembled WGS sequence"/>
</dbReference>
<accession>A0A326RNR6</accession>
<dbReference type="SUPFAM" id="SSF82771">
    <property type="entry name" value="GIY-YIG endonuclease"/>
    <property type="match status" value="1"/>
</dbReference>
<reference evidence="3 4" key="1">
    <citation type="submission" date="2018-06" db="EMBL/GenBank/DDBJ databases">
        <title>Genomic Encyclopedia of Archaeal and Bacterial Type Strains, Phase II (KMG-II): from individual species to whole genera.</title>
        <authorList>
            <person name="Goeker M."/>
        </authorList>
    </citation>
    <scope>NUCLEOTIDE SEQUENCE [LARGE SCALE GENOMIC DNA]</scope>
    <source>
        <strain evidence="3 4">T4</strain>
    </source>
</reference>
<dbReference type="InterPro" id="IPR000305">
    <property type="entry name" value="GIY-YIG_endonuc"/>
</dbReference>
<dbReference type="CDD" id="cd10449">
    <property type="entry name" value="GIY-YIG_SLX1_like"/>
    <property type="match status" value="1"/>
</dbReference>
<dbReference type="OrthoDB" id="1495241at2"/>
<evidence type="ECO:0000259" key="2">
    <source>
        <dbReference type="PROSITE" id="PS50164"/>
    </source>
</evidence>
<comment type="similarity">
    <text evidence="1">Belongs to the UPF0213 family.</text>
</comment>
<keyword evidence="3" id="KW-0255">Endonuclease</keyword>
<dbReference type="RefSeq" id="WP_111394689.1">
    <property type="nucleotide sequence ID" value="NZ_JBJINY010000074.1"/>
</dbReference>
<dbReference type="Gene3D" id="3.40.1440.10">
    <property type="entry name" value="GIY-YIG endonuclease"/>
    <property type="match status" value="1"/>
</dbReference>
<dbReference type="EMBL" id="QKTX01000019">
    <property type="protein sequence ID" value="PZV77590.1"/>
    <property type="molecule type" value="Genomic_DNA"/>
</dbReference>